<evidence type="ECO:0000259" key="1">
    <source>
        <dbReference type="PROSITE" id="PS51186"/>
    </source>
</evidence>
<reference evidence="2 3" key="1">
    <citation type="submission" date="2014-06" db="EMBL/GenBank/DDBJ databases">
        <title>Draft genome sequence of the putrescine producing strain Lactococcus lactis subsp cremoris GE214.</title>
        <authorList>
            <person name="Ladero V."/>
            <person name="Linares D.M."/>
            <person name="del Rio B."/>
            <person name="Mayo B."/>
            <person name="Martin M.C."/>
            <person name="Fernandez M."/>
            <person name="Alvarez M.A."/>
        </authorList>
    </citation>
    <scope>NUCLEOTIDE SEQUENCE [LARGE SCALE GENOMIC DNA]</scope>
    <source>
        <strain evidence="2 3">GE214</strain>
    </source>
</reference>
<evidence type="ECO:0000313" key="3">
    <source>
        <dbReference type="Proteomes" id="UP000028401"/>
    </source>
</evidence>
<dbReference type="Pfam" id="PF17668">
    <property type="entry name" value="Acetyltransf_17"/>
    <property type="match status" value="1"/>
</dbReference>
<dbReference type="GO" id="GO:0034069">
    <property type="term" value="F:aminoglycoside N-acetyltransferase activity"/>
    <property type="evidence" value="ECO:0007669"/>
    <property type="project" value="TreeGrafter"/>
</dbReference>
<accession>A0A084AAD1</accession>
<dbReference type="InterPro" id="IPR016181">
    <property type="entry name" value="Acyl_CoA_acyltransferase"/>
</dbReference>
<dbReference type="Proteomes" id="UP000028401">
    <property type="component" value="Unassembled WGS sequence"/>
</dbReference>
<dbReference type="SUPFAM" id="SSF55729">
    <property type="entry name" value="Acyl-CoA N-acyltransferases (Nat)"/>
    <property type="match status" value="1"/>
</dbReference>
<dbReference type="RefSeq" id="WP_042748319.1">
    <property type="nucleotide sequence ID" value="NZ_AZSI01000048.1"/>
</dbReference>
<dbReference type="Pfam" id="PF13527">
    <property type="entry name" value="Acetyltransf_9"/>
    <property type="match status" value="1"/>
</dbReference>
<dbReference type="InterPro" id="IPR051554">
    <property type="entry name" value="Acetyltransferase_Eis"/>
</dbReference>
<dbReference type="PROSITE" id="PS51186">
    <property type="entry name" value="GNAT"/>
    <property type="match status" value="1"/>
</dbReference>
<dbReference type="EMBL" id="AZSI01000048">
    <property type="protein sequence ID" value="KEY62260.1"/>
    <property type="molecule type" value="Genomic_DNA"/>
</dbReference>
<dbReference type="PANTHER" id="PTHR37817">
    <property type="entry name" value="N-ACETYLTRANSFERASE EIS"/>
    <property type="match status" value="1"/>
</dbReference>
<keyword evidence="2" id="KW-0808">Transferase</keyword>
<name>A0A084AAD1_LACLC</name>
<sequence>MNTNTKDKKEYLNLATYAFHKPKTLERARAFDKLLEFSKAYGHYENEKLTSMLIDSHFRSYWGDKNVKISGIGYVASYPEYRGNGAIRQLMTESLREDYEEGTIFSYLAPFSYGFYEKFGYHYAFNQKHYKIPAQDFPKGQRTTGEISREKFEFEAEMSNGKTVSKSSEIFKVLTDIHQKAYNQGSLVRSEELWSYFFIHKSQPHAAIYRENGKALGYLLYEFSEMTFVIRELITLTDEAKQALYRFISSHAGSFSEIAWQAPANTLLEEEMIEPQRAEIKLVPYMQARIVNLKEFLKVNGQPNFSVQITDDIIAENNMTIGEGKAEKMTIGQFTAKILKENQAILREYF</sequence>
<dbReference type="InterPro" id="IPR041380">
    <property type="entry name" value="Acetyltransf_17"/>
</dbReference>
<organism evidence="2 3">
    <name type="scientific">Lactococcus cremoris subsp. cremoris GE214</name>
    <dbReference type="NCBI Taxonomy" id="1415168"/>
    <lineage>
        <taxon>Bacteria</taxon>
        <taxon>Bacillati</taxon>
        <taxon>Bacillota</taxon>
        <taxon>Bacilli</taxon>
        <taxon>Lactobacillales</taxon>
        <taxon>Streptococcaceae</taxon>
        <taxon>Lactococcus</taxon>
        <taxon>Lactococcus cremoris subsp. cremoris</taxon>
    </lineage>
</organism>
<dbReference type="Gene3D" id="3.40.630.30">
    <property type="match status" value="2"/>
</dbReference>
<proteinExistence type="predicted"/>
<dbReference type="InterPro" id="IPR000182">
    <property type="entry name" value="GNAT_dom"/>
</dbReference>
<gene>
    <name evidence="2" type="ORF">U725_01419</name>
</gene>
<dbReference type="PANTHER" id="PTHR37817:SF1">
    <property type="entry name" value="N-ACETYLTRANSFERASE EIS"/>
    <property type="match status" value="1"/>
</dbReference>
<protein>
    <submittedName>
        <fullName evidence="2">Putative acetyltransferase</fullName>
    </submittedName>
</protein>
<dbReference type="AlphaFoldDB" id="A0A084AAD1"/>
<evidence type="ECO:0000313" key="2">
    <source>
        <dbReference type="EMBL" id="KEY62260.1"/>
    </source>
</evidence>
<dbReference type="GO" id="GO:0030649">
    <property type="term" value="P:aminoglycoside antibiotic catabolic process"/>
    <property type="evidence" value="ECO:0007669"/>
    <property type="project" value="TreeGrafter"/>
</dbReference>
<dbReference type="PATRIC" id="fig|1415168.3.peg.1484"/>
<feature type="domain" description="N-acetyltransferase" evidence="1">
    <location>
        <begin position="1"/>
        <end position="144"/>
    </location>
</feature>
<comment type="caution">
    <text evidence="2">The sequence shown here is derived from an EMBL/GenBank/DDBJ whole genome shotgun (WGS) entry which is preliminary data.</text>
</comment>